<proteinExistence type="predicted"/>
<reference evidence="1 2" key="1">
    <citation type="submission" date="2020-04" db="EMBL/GenBank/DDBJ databases">
        <title>Advantages and limits of metagenomic assembly and binning of a giant virus.</title>
        <authorList>
            <person name="Schulz F."/>
            <person name="Andreani J."/>
            <person name="Francis R."/>
            <person name="Boudjemaa H."/>
            <person name="Bou Khalil J.Y."/>
            <person name="Lee J."/>
            <person name="La Scola B."/>
            <person name="Woyke T."/>
        </authorList>
    </citation>
    <scope>NUCLEOTIDE SEQUENCE [LARGE SCALE GENOMIC DNA]</scope>
    <source>
        <strain evidence="1 2">FV1/VV64</strain>
    </source>
</reference>
<evidence type="ECO:0000313" key="1">
    <source>
        <dbReference type="EMBL" id="QKF93609.1"/>
    </source>
</evidence>
<sequence>MSVSVSHQNEHLRKLTKRFPDFKTEELVYLLKIDPSQLCGRFNEENPFSAKTVDELIKVILEPMYDYCAHVGEELDENRIRQIELHVRNIVKQTVCEDVSVIAQEQDSTYFYLLCKCHGINSPKQFFFVKWRPLNQDNDYLDNEDDDQEIDYETELRNDLPVQLYLFLRSTPRSQLDLITIEDAVDMYLKTIQNCQVSIDQLSDQE</sequence>
<accession>A0A7D3UUM4</accession>
<organism evidence="1 2">
    <name type="scientific">Fadolivirus FV1/VV64</name>
    <dbReference type="NCBI Taxonomy" id="3070911"/>
    <lineage>
        <taxon>Viruses</taxon>
        <taxon>Varidnaviria</taxon>
        <taxon>Bamfordvirae</taxon>
        <taxon>Nucleocytoviricota</taxon>
        <taxon>Megaviricetes</taxon>
        <taxon>Imitervirales</taxon>
        <taxon>Mimiviridae</taxon>
        <taxon>Klosneuvirinae</taxon>
        <taxon>Fadolivirus</taxon>
        <taxon>Fadolivirus algeromassiliense</taxon>
    </lineage>
</organism>
<gene>
    <name evidence="1" type="ORF">Fadolivirus_1_151</name>
</gene>
<evidence type="ECO:0000313" key="2">
    <source>
        <dbReference type="Proteomes" id="UP001162001"/>
    </source>
</evidence>
<name>A0A7D3UUM4_9VIRU</name>
<protein>
    <submittedName>
        <fullName evidence="1">Uncharacterized protein</fullName>
    </submittedName>
</protein>
<dbReference type="Proteomes" id="UP001162001">
    <property type="component" value="Segment"/>
</dbReference>
<dbReference type="EMBL" id="MT418680">
    <property type="protein sequence ID" value="QKF93609.1"/>
    <property type="molecule type" value="Genomic_DNA"/>
</dbReference>
<keyword evidence="2" id="KW-1185">Reference proteome</keyword>